<reference evidence="1 2" key="1">
    <citation type="submission" date="2018-06" db="EMBL/GenBank/DDBJ databases">
        <authorList>
            <consortium name="Pathogen Informatics"/>
            <person name="Doyle S."/>
        </authorList>
    </citation>
    <scope>NUCLEOTIDE SEQUENCE [LARGE SCALE GENOMIC DNA]</scope>
    <source>
        <strain evidence="1 2">NCTC13163</strain>
    </source>
</reference>
<dbReference type="AlphaFoldDB" id="A0A377FS90"/>
<evidence type="ECO:0000313" key="1">
    <source>
        <dbReference type="EMBL" id="STO07356.1"/>
    </source>
</evidence>
<dbReference type="Proteomes" id="UP000254060">
    <property type="component" value="Unassembled WGS sequence"/>
</dbReference>
<protein>
    <submittedName>
        <fullName evidence="1">Uncharacterized protein</fullName>
    </submittedName>
</protein>
<name>A0A377FS90_9BACL</name>
<proteinExistence type="predicted"/>
<evidence type="ECO:0000313" key="2">
    <source>
        <dbReference type="Proteomes" id="UP000254060"/>
    </source>
</evidence>
<organism evidence="1 2">
    <name type="scientific">Exiguobacterium aurantiacum</name>
    <dbReference type="NCBI Taxonomy" id="33987"/>
    <lineage>
        <taxon>Bacteria</taxon>
        <taxon>Bacillati</taxon>
        <taxon>Bacillota</taxon>
        <taxon>Bacilli</taxon>
        <taxon>Bacillales</taxon>
        <taxon>Bacillales Family XII. Incertae Sedis</taxon>
        <taxon>Exiguobacterium</taxon>
    </lineage>
</organism>
<gene>
    <name evidence="1" type="ORF">NCTC13163_00702</name>
</gene>
<accession>A0A377FS90</accession>
<sequence>MTTFLPCSERFTYKRNLQRLAEIDLHQSATCEFSFTLHISKQAQLAEPFRQIDSFDSSSLWKWFPNMKAKYDSQRDCLKAATSCLSVIVID</sequence>
<dbReference type="RefSeq" id="WP_029334454.1">
    <property type="nucleotide sequence ID" value="NZ_UGGP01000001.1"/>
</dbReference>
<dbReference type="EMBL" id="UGGP01000001">
    <property type="protein sequence ID" value="STO07356.1"/>
    <property type="molecule type" value="Genomic_DNA"/>
</dbReference>